<dbReference type="AlphaFoldDB" id="A0A444IML3"/>
<reference evidence="2 5" key="2">
    <citation type="submission" date="2020-01" db="EMBL/GenBank/DDBJ databases">
        <title>Rhizobium genotypes associated with high levels of biological nitrogen fixation by grain legumes in a temperate-maritime cropping system.</title>
        <authorList>
            <person name="Maluk M."/>
            <person name="Francesc Ferrando Molina F."/>
            <person name="Lopez Del Egido L."/>
            <person name="Lafos M."/>
            <person name="Langarica-Fuentes A."/>
            <person name="Gebre Yohannes G."/>
            <person name="Young M.W."/>
            <person name="Martin P."/>
            <person name="Gantlett R."/>
            <person name="Kenicer G."/>
            <person name="Hawes C."/>
            <person name="Begg G.S."/>
            <person name="Quilliam R.S."/>
            <person name="Squire G.R."/>
            <person name="Poole P.S."/>
            <person name="Young P.W."/>
            <person name="Iannetta P.M."/>
            <person name="James E.K."/>
        </authorList>
    </citation>
    <scope>NUCLEOTIDE SEQUENCE [LARGE SCALE GENOMIC DNA]</scope>
    <source>
        <strain evidence="2 5">JHI944</strain>
    </source>
</reference>
<dbReference type="Proteomes" id="UP000471409">
    <property type="component" value="Unassembled WGS sequence"/>
</dbReference>
<protein>
    <submittedName>
        <fullName evidence="2">Uncharacterized protein</fullName>
    </submittedName>
</protein>
<gene>
    <name evidence="3" type="ORF">ELH90_20240</name>
    <name evidence="2" type="ORF">GUK36_15860</name>
</gene>
<evidence type="ECO:0000313" key="5">
    <source>
        <dbReference type="Proteomes" id="UP000471409"/>
    </source>
</evidence>
<name>A0A444IML3_RHILE</name>
<sequence length="78" mass="8520">MLSSMHILSLKQGKLYGDRIPIEALPQGFGAFPRKGSKLPRHLVVLFSLIGRWRKRTKKGPAEAGPEVAEPQQAASVA</sequence>
<dbReference type="Proteomes" id="UP000292974">
    <property type="component" value="Unassembled WGS sequence"/>
</dbReference>
<dbReference type="EMBL" id="WXXP01000006">
    <property type="protein sequence ID" value="NEK50904.1"/>
    <property type="molecule type" value="Genomic_DNA"/>
</dbReference>
<evidence type="ECO:0000313" key="2">
    <source>
        <dbReference type="EMBL" id="NEK50904.1"/>
    </source>
</evidence>
<feature type="region of interest" description="Disordered" evidence="1">
    <location>
        <begin position="56"/>
        <end position="78"/>
    </location>
</feature>
<dbReference type="RefSeq" id="WP_018243240.1">
    <property type="nucleotide sequence ID" value="NZ_CP121635.1"/>
</dbReference>
<dbReference type="EMBL" id="SIOP01000001">
    <property type="protein sequence ID" value="TAY53794.1"/>
    <property type="molecule type" value="Genomic_DNA"/>
</dbReference>
<reference evidence="3 4" key="1">
    <citation type="submission" date="2019-02" db="EMBL/GenBank/DDBJ databases">
        <title>The genomic architecture of introgression among sibling species of bacteria.</title>
        <authorList>
            <person name="Cavassim M.I.A."/>
            <person name="Moeskjaer S."/>
            <person name="Moslemi C."/>
            <person name="Fields B."/>
            <person name="Bachmann A."/>
            <person name="Vilhjalmsson B."/>
            <person name="Schierup M.H."/>
            <person name="Young J.P.W."/>
            <person name="Andersen S.U."/>
        </authorList>
    </citation>
    <scope>NUCLEOTIDE SEQUENCE [LARGE SCALE GENOMIC DNA]</scope>
    <source>
        <strain evidence="3 4">SM135B</strain>
    </source>
</reference>
<accession>A0A444IML3</accession>
<proteinExistence type="predicted"/>
<organism evidence="2 5">
    <name type="scientific">Rhizobium leguminosarum</name>
    <dbReference type="NCBI Taxonomy" id="384"/>
    <lineage>
        <taxon>Bacteria</taxon>
        <taxon>Pseudomonadati</taxon>
        <taxon>Pseudomonadota</taxon>
        <taxon>Alphaproteobacteria</taxon>
        <taxon>Hyphomicrobiales</taxon>
        <taxon>Rhizobiaceae</taxon>
        <taxon>Rhizobium/Agrobacterium group</taxon>
        <taxon>Rhizobium</taxon>
    </lineage>
</organism>
<evidence type="ECO:0000256" key="1">
    <source>
        <dbReference type="SAM" id="MobiDB-lite"/>
    </source>
</evidence>
<evidence type="ECO:0000313" key="3">
    <source>
        <dbReference type="EMBL" id="TAY53794.1"/>
    </source>
</evidence>
<evidence type="ECO:0000313" key="4">
    <source>
        <dbReference type="Proteomes" id="UP000292974"/>
    </source>
</evidence>
<comment type="caution">
    <text evidence="2">The sequence shown here is derived from an EMBL/GenBank/DDBJ whole genome shotgun (WGS) entry which is preliminary data.</text>
</comment>